<dbReference type="PANTHER" id="PTHR45812">
    <property type="entry name" value="DNA POLYMERASE ZETA CATALYTIC SUBUNIT"/>
    <property type="match status" value="1"/>
</dbReference>
<dbReference type="InterPro" id="IPR006172">
    <property type="entry name" value="DNA-dir_DNA_pol_B"/>
</dbReference>
<dbReference type="Gene3D" id="1.10.287.690">
    <property type="entry name" value="Helix hairpin bin"/>
    <property type="match status" value="1"/>
</dbReference>
<dbReference type="InterPro" id="IPR043502">
    <property type="entry name" value="DNA/RNA_pol_sf"/>
</dbReference>
<feature type="compositionally biased region" description="Polar residues" evidence="9">
    <location>
        <begin position="1056"/>
        <end position="1065"/>
    </location>
</feature>
<dbReference type="SUPFAM" id="SSF53098">
    <property type="entry name" value="Ribonuclease H-like"/>
    <property type="match status" value="1"/>
</dbReference>
<feature type="region of interest" description="Disordered" evidence="9">
    <location>
        <begin position="661"/>
        <end position="874"/>
    </location>
</feature>
<proteinExistence type="inferred from homology"/>
<evidence type="ECO:0000256" key="9">
    <source>
        <dbReference type="SAM" id="MobiDB-lite"/>
    </source>
</evidence>
<evidence type="ECO:0000256" key="10">
    <source>
        <dbReference type="SAM" id="Phobius"/>
    </source>
</evidence>
<dbReference type="EMBL" id="KZ993970">
    <property type="protein sequence ID" value="RKO94213.1"/>
    <property type="molecule type" value="Genomic_DNA"/>
</dbReference>
<evidence type="ECO:0000259" key="12">
    <source>
        <dbReference type="Pfam" id="PF03104"/>
    </source>
</evidence>
<feature type="region of interest" description="Disordered" evidence="9">
    <location>
        <begin position="317"/>
        <end position="355"/>
    </location>
</feature>
<feature type="region of interest" description="Disordered" evidence="9">
    <location>
        <begin position="1350"/>
        <end position="1398"/>
    </location>
</feature>
<dbReference type="InterPro" id="IPR036397">
    <property type="entry name" value="RNaseH_sf"/>
</dbReference>
<feature type="compositionally biased region" description="Polar residues" evidence="9">
    <location>
        <begin position="467"/>
        <end position="497"/>
    </location>
</feature>
<feature type="compositionally biased region" description="Acidic residues" evidence="9">
    <location>
        <begin position="801"/>
        <end position="810"/>
    </location>
</feature>
<feature type="region of interest" description="Disordered" evidence="9">
    <location>
        <begin position="1533"/>
        <end position="1566"/>
    </location>
</feature>
<dbReference type="GO" id="GO:0000166">
    <property type="term" value="F:nucleotide binding"/>
    <property type="evidence" value="ECO:0007669"/>
    <property type="project" value="InterPro"/>
</dbReference>
<feature type="region of interest" description="Disordered" evidence="9">
    <location>
        <begin position="411"/>
        <end position="626"/>
    </location>
</feature>
<dbReference type="SUPFAM" id="SSF56672">
    <property type="entry name" value="DNA/RNA polymerases"/>
    <property type="match status" value="1"/>
</dbReference>
<protein>
    <recommendedName>
        <fullName evidence="3">DNA polymerase zeta catalytic subunit</fullName>
        <ecNumber evidence="2">2.7.7.7</ecNumber>
    </recommendedName>
</protein>
<feature type="domain" description="DNA-directed DNA polymerase family B exonuclease" evidence="12">
    <location>
        <begin position="1678"/>
        <end position="1788"/>
    </location>
</feature>
<dbReference type="InterPro" id="IPR006134">
    <property type="entry name" value="DNA-dir_DNA_pol_B_multi_dom"/>
</dbReference>
<dbReference type="FunFam" id="3.30.420.10:FF:000024">
    <property type="entry name" value="DNA polymerase zeta catalytic subunit"/>
    <property type="match status" value="1"/>
</dbReference>
<feature type="region of interest" description="Disordered" evidence="9">
    <location>
        <begin position="1219"/>
        <end position="1241"/>
    </location>
</feature>
<dbReference type="CDD" id="cd05534">
    <property type="entry name" value="POLBc_zeta"/>
    <property type="match status" value="1"/>
</dbReference>
<dbReference type="SMART" id="SM00486">
    <property type="entry name" value="POLBc"/>
    <property type="match status" value="1"/>
</dbReference>
<evidence type="ECO:0000313" key="14">
    <source>
        <dbReference type="Proteomes" id="UP000269721"/>
    </source>
</evidence>
<comment type="similarity">
    <text evidence="1">Belongs to the DNA polymerase type-B family.</text>
</comment>
<dbReference type="GO" id="GO:0003677">
    <property type="term" value="F:DNA binding"/>
    <property type="evidence" value="ECO:0007669"/>
    <property type="project" value="InterPro"/>
</dbReference>
<sequence>MSRLSSAQVYIHRFGLSINSAIAISFGRPAGGDEQTRDQSIYILSAYFSAVSFMPALFLTAPFDFPHSSLTYFSSITLNPNIVNKAVTLLETGTIMGRPFQTYESHIPYLQQFLIDYNLYGMDYICLADARFRMPVLDIPRTPPLASSATSQPPPFYFKDETIDDRRKWPTDFNIRRQSYCELELDSWVMDITNRDKIKERKTKPLIDLVNGTEDLGEMKLVPSLEMIWEDERRRRVAWGLPSQLVNSTQSEDRLPYSEWSNEPRLRDQMLQALTRADDRSAAQPIPDATESQPSTMPTFEDDGTLTTFQAVADLHPWRGPATPREPHALSPTSSPASSAILFSQPGSLSQTSQGYSLRDVNPIVDEEAILALRDVAKSQGHSEAADILEWMGEEKQSQLEASPVGALRLSQQKGTPQGPREAGGPSQHDEEDSDDGEEDAGDLSVFYDEPAIFHPSPAKTEGARSPCSSQTTPVRSSKQRQFSGQSRQPFVLSGSSVKVKGKDQPSSPAISVSAILNTSPASRRTAPPTKPAAFTRNRGFSFTPTKSAIVLPSSSPGDPPSTPPSVMRTGSKRPLGIPSSKSYSERPARSSPSRLSTLPKNDDIVDEDAPARRTTVGPIAGSHSTMSVARHRVAGPASAVAPPHSAPTRDIEDIVMDEIEDIDEIQDDAPAPPAVDTARSDPTRIRPRVWRIPQYDGAADDESSPSGPIPLADGPSTLSAGKRPRVKERPTGRAPKRQKRHEDPRIKPLVFAAPYNRGPPSEDAKDEELEETSTDESSDIAAFITDEATSEIEVKGDAEKSDDELELTDSEPPTPPTRPRRLATRAVYSRSPSLGSDSLEYHNNTEPSTHLSERRRRLTGGPSARSPSPIGDSLEIYRKMRQTRLETRARISQSEPPRRIRGTFDGVVVPATRVRWRGASEGAAGFAGRERRRSILEESGGPAIFANAAIKKLTKINIERPTPARTRRRRPPLSPEVCIEVHPGRYRRRRVKEVQPAPVPASLPDAPPRADLSKPKSSAQKEKDRLRFALALLGADPAPTLPDPVHEKSHRQSVVIASSPSQDSALPPPDPVNFRKDFPFFETSPGREPETDGLSVAPSFPRETTPGSSQLTSLAERSASPPFIARITNVLSSPLSFTRAITAPSSPVVNPNNVRVGPIMGSSPTRPQPYSSPGMASGESLADVASDKDGVDTDEEMEWLEDTDWETRAIMEAQAEADALARAKNRSDSPDGEDARPPALEGHNMEVLIEEMEENADVKAPEETVELGVYDADDDSDQDPDRELDELLEADLDFEELEPSENAGGDEAQVEDTGDVDIDAGQAQAASLGSAALPSSAAAIPVHSEMIDQLPDSSIGTPASRRTTSLLSTGPPPTPVALSSHPRPARSSPSNPLPTTFRFPLPPPTTSDLLSTLTLYDVPEVIYKDAHYSLPADVPARPKVFAGREFRFQKAEPTSLKPFDTSGCVVRGAWDESGRAAFEGTQGARLVRGLDYWRNAAGTRGESPSTTSIKQWTLATTPPSHAMIKRWLEVNPSKHQPDEHKATTEKGKDIESDPAPVVKEPPLRSKADVSQIEGPTLANPHGFKFSQGRSTPVAHDKNYMCILSLEIHGEKGGKRGEGAASRGDMVPNPLSDPVLCVVYCLQNEDDARYRSNGHKQGYVATLWGRVRGPGGLVRYIVDIVPDEKALIETVVEKVRSLDPDILIGYEIHTASWGYLVERAGEQHGIDLMSELSRVVTDKQATGRFSREGDQWGYKKQSALHATGRIFFNVWRLMRSEVNLTSYTLENMAFHILHQRIPKFPYKVLTQWYDHGMLMRWRTLKYYIDRVQYNIELLDSTEIIGRTSEHARVFGIDFYSVVSRGSQFKVESVMSRIARPENFIMLSPSRKQVSNQRAIECLPLVMEPQSRFYNNPLAVLDFQSLYPSVMIAYNYCYSTCLGRVEGFATPHKVGVLDDFEVPLETLKLLKDHVNVSPNGVVFVKPHIREGVIRRMLTEILDTRVMIKQSMKKYKSDKASSRPHAPLYYQALMKVLDARQLALKFIANVTYGYTGASFSGRMPCMDIADAIVQTGRATLEKSRYLPTLFPAELNSSLVLFHQGIRLIAENESWGAEVVYGDTDSLFVHIPGISKARAFKIGRDITNAISRRNIQPVYLPSILLTKKRYVGFAWEAEEDLKPSFDAKGIETVRRDNCPVVGKTMETCIKILFRTQDLSQVKEYLQRQWTKILAGRVSIDDFIIAKEVKLGTYRQVGRTCPIFIIHTEDTHRRVPPYCSARGPPPPGALISSKRMEQDERAEPQYGERVPYVVVHSGSARLIDSVVSPDELLNNRTLRLHDLATWFAEIPRVHKAIQFSSSQLPAAGGREHG</sequence>
<evidence type="ECO:0000256" key="7">
    <source>
        <dbReference type="ARBA" id="ARBA00022932"/>
    </source>
</evidence>
<feature type="compositionally biased region" description="Low complexity" evidence="9">
    <location>
        <begin position="1378"/>
        <end position="1398"/>
    </location>
</feature>
<dbReference type="GO" id="GO:0005634">
    <property type="term" value="C:nucleus"/>
    <property type="evidence" value="ECO:0007669"/>
    <property type="project" value="TreeGrafter"/>
</dbReference>
<dbReference type="GO" id="GO:0000724">
    <property type="term" value="P:double-strand break repair via homologous recombination"/>
    <property type="evidence" value="ECO:0007669"/>
    <property type="project" value="TreeGrafter"/>
</dbReference>
<keyword evidence="6" id="KW-0227">DNA damage</keyword>
<feature type="region of interest" description="Disordered" evidence="9">
    <location>
        <begin position="990"/>
        <end position="1023"/>
    </location>
</feature>
<dbReference type="Gene3D" id="3.30.342.10">
    <property type="entry name" value="DNA Polymerase, chain B, domain 1"/>
    <property type="match status" value="1"/>
</dbReference>
<dbReference type="Gene3D" id="1.10.132.60">
    <property type="entry name" value="DNA polymerase family B, C-terminal domain"/>
    <property type="match status" value="1"/>
</dbReference>
<keyword evidence="10" id="KW-0472">Membrane</keyword>
<dbReference type="CDD" id="cd05778">
    <property type="entry name" value="DNA_polB_zeta_exo"/>
    <property type="match status" value="1"/>
</dbReference>
<evidence type="ECO:0000256" key="1">
    <source>
        <dbReference type="ARBA" id="ARBA00005755"/>
    </source>
</evidence>
<dbReference type="InterPro" id="IPR030559">
    <property type="entry name" value="PolZ_Rev3"/>
</dbReference>
<dbReference type="Gene3D" id="3.30.420.10">
    <property type="entry name" value="Ribonuclease H-like superfamily/Ribonuclease H"/>
    <property type="match status" value="1"/>
</dbReference>
<dbReference type="InterPro" id="IPR006133">
    <property type="entry name" value="DNA-dir_DNA_pol_B_exonuc"/>
</dbReference>
<feature type="compositionally biased region" description="Low complexity" evidence="9">
    <location>
        <begin position="635"/>
        <end position="644"/>
    </location>
</feature>
<feature type="compositionally biased region" description="Acidic residues" evidence="9">
    <location>
        <begin position="765"/>
        <end position="779"/>
    </location>
</feature>
<feature type="compositionally biased region" description="Pro residues" evidence="9">
    <location>
        <begin position="998"/>
        <end position="1008"/>
    </location>
</feature>
<name>A0A4P9WPY9_9FUNG</name>
<keyword evidence="4" id="KW-0808">Transferase</keyword>
<dbReference type="Proteomes" id="UP000269721">
    <property type="component" value="Unassembled WGS sequence"/>
</dbReference>
<dbReference type="Gene3D" id="3.90.1600.10">
    <property type="entry name" value="Palm domain of DNA polymerase"/>
    <property type="match status" value="1"/>
</dbReference>
<dbReference type="PROSITE" id="PS00116">
    <property type="entry name" value="DNA_POLYMERASE_B"/>
    <property type="match status" value="1"/>
</dbReference>
<feature type="compositionally biased region" description="Basic and acidic residues" evidence="9">
    <location>
        <begin position="1012"/>
        <end position="1023"/>
    </location>
</feature>
<feature type="region of interest" description="Disordered" evidence="9">
    <location>
        <begin position="278"/>
        <end position="303"/>
    </location>
</feature>
<feature type="compositionally biased region" description="Polar residues" evidence="9">
    <location>
        <begin position="831"/>
        <end position="851"/>
    </location>
</feature>
<evidence type="ECO:0000256" key="6">
    <source>
        <dbReference type="ARBA" id="ARBA00022763"/>
    </source>
</evidence>
<dbReference type="InterPro" id="IPR017964">
    <property type="entry name" value="DNA-dir_DNA_pol_B_CS"/>
</dbReference>
<feature type="region of interest" description="Disordered" evidence="9">
    <location>
        <begin position="1040"/>
        <end position="1118"/>
    </location>
</feature>
<organism evidence="13 14">
    <name type="scientific">Blyttiomyces helicus</name>
    <dbReference type="NCBI Taxonomy" id="388810"/>
    <lineage>
        <taxon>Eukaryota</taxon>
        <taxon>Fungi</taxon>
        <taxon>Fungi incertae sedis</taxon>
        <taxon>Chytridiomycota</taxon>
        <taxon>Chytridiomycota incertae sedis</taxon>
        <taxon>Chytridiomycetes</taxon>
        <taxon>Chytridiomycetes incertae sedis</taxon>
        <taxon>Blyttiomyces</taxon>
    </lineage>
</organism>
<evidence type="ECO:0000256" key="8">
    <source>
        <dbReference type="ARBA" id="ARBA00023204"/>
    </source>
</evidence>
<feature type="transmembrane region" description="Helical" evidence="10">
    <location>
        <begin position="41"/>
        <end position="63"/>
    </location>
</feature>
<feature type="compositionally biased region" description="Acidic residues" evidence="9">
    <location>
        <begin position="430"/>
        <end position="442"/>
    </location>
</feature>
<dbReference type="EC" id="2.7.7.7" evidence="2"/>
<evidence type="ECO:0000259" key="11">
    <source>
        <dbReference type="Pfam" id="PF00136"/>
    </source>
</evidence>
<evidence type="ECO:0000256" key="5">
    <source>
        <dbReference type="ARBA" id="ARBA00022695"/>
    </source>
</evidence>
<dbReference type="InterPro" id="IPR012337">
    <property type="entry name" value="RNaseH-like_sf"/>
</dbReference>
<dbReference type="Pfam" id="PF03104">
    <property type="entry name" value="DNA_pol_B_exo1"/>
    <property type="match status" value="1"/>
</dbReference>
<feature type="compositionally biased region" description="Polar residues" evidence="9">
    <location>
        <begin position="1352"/>
        <end position="1363"/>
    </location>
</feature>
<feature type="compositionally biased region" description="Polar residues" evidence="9">
    <location>
        <begin position="1106"/>
        <end position="1116"/>
    </location>
</feature>
<dbReference type="OrthoDB" id="2414538at2759"/>
<dbReference type="GO" id="GO:0042276">
    <property type="term" value="P:error-prone translesion synthesis"/>
    <property type="evidence" value="ECO:0007669"/>
    <property type="project" value="TreeGrafter"/>
</dbReference>
<keyword evidence="10" id="KW-0812">Transmembrane</keyword>
<dbReference type="GO" id="GO:0016035">
    <property type="term" value="C:zeta DNA polymerase complex"/>
    <property type="evidence" value="ECO:0007669"/>
    <property type="project" value="InterPro"/>
</dbReference>
<reference evidence="14" key="1">
    <citation type="journal article" date="2018" name="Nat. Microbiol.">
        <title>Leveraging single-cell genomics to expand the fungal tree of life.</title>
        <authorList>
            <person name="Ahrendt S.R."/>
            <person name="Quandt C.A."/>
            <person name="Ciobanu D."/>
            <person name="Clum A."/>
            <person name="Salamov A."/>
            <person name="Andreopoulos B."/>
            <person name="Cheng J.F."/>
            <person name="Woyke T."/>
            <person name="Pelin A."/>
            <person name="Henrissat B."/>
            <person name="Reynolds N.K."/>
            <person name="Benny G.L."/>
            <person name="Smith M.E."/>
            <person name="James T.Y."/>
            <person name="Grigoriev I.V."/>
        </authorList>
    </citation>
    <scope>NUCLEOTIDE SEQUENCE [LARGE SCALE GENOMIC DNA]</scope>
</reference>
<feature type="compositionally biased region" description="Basic and acidic residues" evidence="9">
    <location>
        <begin position="1536"/>
        <end position="1552"/>
    </location>
</feature>
<feature type="compositionally biased region" description="Low complexity" evidence="9">
    <location>
        <begin position="329"/>
        <end position="340"/>
    </location>
</feature>
<dbReference type="InterPro" id="IPR042087">
    <property type="entry name" value="DNA_pol_B_thumb"/>
</dbReference>
<feature type="compositionally biased region" description="Basic and acidic residues" evidence="9">
    <location>
        <begin position="1074"/>
        <end position="1091"/>
    </location>
</feature>
<feature type="region of interest" description="Disordered" evidence="9">
    <location>
        <begin position="634"/>
        <end position="653"/>
    </location>
</feature>
<feature type="non-terminal residue" evidence="13">
    <location>
        <position position="2365"/>
    </location>
</feature>
<feature type="compositionally biased region" description="Polar residues" evidence="9">
    <location>
        <begin position="505"/>
        <end position="523"/>
    </location>
</feature>
<dbReference type="InterPro" id="IPR023211">
    <property type="entry name" value="DNA_pol_palm_dom_sf"/>
</dbReference>
<evidence type="ECO:0000256" key="4">
    <source>
        <dbReference type="ARBA" id="ARBA00022679"/>
    </source>
</evidence>
<dbReference type="GO" id="GO:0003887">
    <property type="term" value="F:DNA-directed DNA polymerase activity"/>
    <property type="evidence" value="ECO:0007669"/>
    <property type="project" value="UniProtKB-KW"/>
</dbReference>
<feature type="compositionally biased region" description="Polar residues" evidence="9">
    <location>
        <begin position="341"/>
        <end position="355"/>
    </location>
</feature>
<dbReference type="PANTHER" id="PTHR45812:SF1">
    <property type="entry name" value="DNA POLYMERASE ZETA CATALYTIC SUBUNIT"/>
    <property type="match status" value="1"/>
</dbReference>
<keyword evidence="8" id="KW-0234">DNA repair</keyword>
<dbReference type="PRINTS" id="PR00106">
    <property type="entry name" value="DNAPOLB"/>
</dbReference>
<feature type="domain" description="DNA-directed DNA polymerase family B multifunctional" evidence="11">
    <location>
        <begin position="1853"/>
        <end position="2243"/>
    </location>
</feature>
<keyword evidence="7" id="KW-0239">DNA-directed DNA polymerase</keyword>
<keyword evidence="5" id="KW-0548">Nucleotidyltransferase</keyword>
<dbReference type="Pfam" id="PF00136">
    <property type="entry name" value="DNA_pol_B"/>
    <property type="match status" value="1"/>
</dbReference>
<keyword evidence="10" id="KW-1133">Transmembrane helix</keyword>
<accession>A0A4P9WPY9</accession>
<evidence type="ECO:0000256" key="3">
    <source>
        <dbReference type="ARBA" id="ARBA00021589"/>
    </source>
</evidence>
<feature type="compositionally biased region" description="Basic and acidic residues" evidence="9">
    <location>
        <begin position="1220"/>
        <end position="1237"/>
    </location>
</feature>
<feature type="compositionally biased region" description="Polar residues" evidence="9">
    <location>
        <begin position="591"/>
        <end position="600"/>
    </location>
</feature>
<evidence type="ECO:0000256" key="2">
    <source>
        <dbReference type="ARBA" id="ARBA00012417"/>
    </source>
</evidence>
<gene>
    <name evidence="13" type="ORF">BDK51DRAFT_30653</name>
</gene>
<keyword evidence="14" id="KW-1185">Reference proteome</keyword>
<evidence type="ECO:0000313" key="13">
    <source>
        <dbReference type="EMBL" id="RKO94213.1"/>
    </source>
</evidence>